<feature type="signal peptide" evidence="2">
    <location>
        <begin position="1"/>
        <end position="21"/>
    </location>
</feature>
<dbReference type="Gene3D" id="2.40.230.20">
    <property type="entry name" value="Nucleoside-specific channel-forming protein, Tsx-like"/>
    <property type="match status" value="1"/>
</dbReference>
<evidence type="ECO:0000256" key="1">
    <source>
        <dbReference type="ARBA" id="ARBA00008728"/>
    </source>
</evidence>
<name>A0A1G6HAX3_9GAMM</name>
<comment type="similarity">
    <text evidence="1">Belongs to the nucleoside-specific channel-forming outer membrane porin (Tsx) (TC 1.B.10) family.</text>
</comment>
<reference evidence="4" key="1">
    <citation type="submission" date="2016-09" db="EMBL/GenBank/DDBJ databases">
        <authorList>
            <person name="Varghese N."/>
            <person name="Submissions S."/>
        </authorList>
    </citation>
    <scope>NUCLEOTIDE SEQUENCE [LARGE SCALE GENOMIC DNA]</scope>
    <source>
        <strain evidence="4">ANC 3699</strain>
    </source>
</reference>
<dbReference type="Pfam" id="PF03502">
    <property type="entry name" value="Channel_Tsx"/>
    <property type="match status" value="1"/>
</dbReference>
<protein>
    <submittedName>
        <fullName evidence="3">Nucleoside-specific outer membrane channel protein Tsx</fullName>
    </submittedName>
</protein>
<sequence length="237" mass="26825">MKLQQLCAALALTSIASFATAKPIWQDFSLTGLYGENYELTNEPEQATITAEYAAKLKYGDFFGFIDRTESGGDKDSYFEASPRLSLAGVSGKDLQFGIVKDVLISTTWEGSEDDNNYLYGVGVDLDIPYFQYASANIYRANNDSIDDDWQLTLTYGVPFQLSNEDFLFDGFLDWSTEEDDHESELNWTSQLKWNAGKHISPDTRLYLGIEYSHWINKYGVDGVDEHNVSALVKYHF</sequence>
<dbReference type="InterPro" id="IPR018013">
    <property type="entry name" value="Channel_Tsx-like"/>
</dbReference>
<dbReference type="AlphaFoldDB" id="A0A1G6HAX3"/>
<proteinExistence type="inferred from homology"/>
<dbReference type="EMBL" id="FMYK01000002">
    <property type="protein sequence ID" value="SDB91085.1"/>
    <property type="molecule type" value="Genomic_DNA"/>
</dbReference>
<dbReference type="SUPFAM" id="SSF111364">
    <property type="entry name" value="Tsx-like channel"/>
    <property type="match status" value="1"/>
</dbReference>
<dbReference type="OrthoDB" id="104801at2"/>
<feature type="chain" id="PRO_5017352225" evidence="2">
    <location>
        <begin position="22"/>
        <end position="237"/>
    </location>
</feature>
<evidence type="ECO:0000313" key="4">
    <source>
        <dbReference type="Proteomes" id="UP000242317"/>
    </source>
</evidence>
<keyword evidence="4" id="KW-1185">Reference proteome</keyword>
<accession>A0A1G6HAX3</accession>
<dbReference type="GO" id="GO:0009279">
    <property type="term" value="C:cell outer membrane"/>
    <property type="evidence" value="ECO:0007669"/>
    <property type="project" value="InterPro"/>
</dbReference>
<evidence type="ECO:0000313" key="3">
    <source>
        <dbReference type="EMBL" id="SDB91085.1"/>
    </source>
</evidence>
<organism evidence="3 4">
    <name type="scientific">Acinetobacter marinus</name>
    <dbReference type="NCBI Taxonomy" id="281375"/>
    <lineage>
        <taxon>Bacteria</taxon>
        <taxon>Pseudomonadati</taxon>
        <taxon>Pseudomonadota</taxon>
        <taxon>Gammaproteobacteria</taxon>
        <taxon>Moraxellales</taxon>
        <taxon>Moraxellaceae</taxon>
        <taxon>Acinetobacter</taxon>
    </lineage>
</organism>
<dbReference type="InterPro" id="IPR036777">
    <property type="entry name" value="Channel_Tsx-like_sf"/>
</dbReference>
<gene>
    <name evidence="3" type="ORF">SAMN05421749_10212</name>
</gene>
<evidence type="ECO:0000256" key="2">
    <source>
        <dbReference type="SAM" id="SignalP"/>
    </source>
</evidence>
<keyword evidence="2" id="KW-0732">Signal</keyword>
<dbReference type="Proteomes" id="UP000242317">
    <property type="component" value="Unassembled WGS sequence"/>
</dbReference>
<dbReference type="RefSeq" id="WP_092616157.1">
    <property type="nucleotide sequence ID" value="NZ_FMYK01000002.1"/>
</dbReference>